<name>A0A1L2CVS6_9CAUD</name>
<evidence type="ECO:0000313" key="1">
    <source>
        <dbReference type="EMBL" id="AMM43573.1"/>
    </source>
</evidence>
<dbReference type="EMBL" id="KU574722">
    <property type="protein sequence ID" value="AMM44124.1"/>
    <property type="molecule type" value="Genomic_DNA"/>
</dbReference>
<protein>
    <submittedName>
        <fullName evidence="2">Uncharacterized protein</fullName>
    </submittedName>
</protein>
<proteinExistence type="predicted"/>
<sequence length="50" mass="5576">MFPLNATKAYIGLCASFVDRMSTISQRPGECNYLICDKNILSNVKSTCKE</sequence>
<reference evidence="3" key="1">
    <citation type="submission" date="2016-01" db="EMBL/GenBank/DDBJ databases">
        <title>Isolation and Characterization of Enterobacteria phage CBB.</title>
        <authorList>
            <person name="Buttimer C.T.H."/>
            <person name="Hendrix H."/>
            <person name="Alexandre H."/>
            <person name="O'Mahony J."/>
            <person name="Lavigne R."/>
            <person name="Coffey A."/>
        </authorList>
    </citation>
    <scope>NUCLEOTIDE SEQUENCE [LARGE SCALE GENOMIC DNA]</scope>
</reference>
<reference evidence="2" key="2">
    <citation type="submission" date="2016-01" db="EMBL/GenBank/DDBJ databases">
        <authorList>
            <person name="Oliw E.H."/>
        </authorList>
    </citation>
    <scope>NUCLEOTIDE SEQUENCE</scope>
</reference>
<dbReference type="EMBL" id="KU574722">
    <property type="protein sequence ID" value="AMM43573.1"/>
    <property type="molecule type" value="Genomic_DNA"/>
</dbReference>
<accession>A0A1L2CVS6</accession>
<organism evidence="2 3">
    <name type="scientific">Pectobacterium phage vB_PcaM_CBB</name>
    <dbReference type="NCBI Taxonomy" id="2772511"/>
    <lineage>
        <taxon>Viruses</taxon>
        <taxon>Duplodnaviria</taxon>
        <taxon>Heunggongvirae</taxon>
        <taxon>Uroviricota</taxon>
        <taxon>Caudoviricetes</taxon>
        <taxon>Mimasvirus</taxon>
        <taxon>Mimasvirus CBB</taxon>
    </lineage>
</organism>
<reference evidence="2" key="3">
    <citation type="journal article" date="2017" name="Front. Microbiol.">
        <title>Things Are Getting Hairy: Enterobacteria Bacteriophage vB_PcaM_CBB.</title>
        <authorList>
            <person name="Buttimer C."/>
            <person name="Hendrix H."/>
            <person name="Oliveira H."/>
            <person name="Casey A."/>
            <person name="Neve H."/>
            <person name="McAuliffe O."/>
            <person name="Ross R.P."/>
            <person name="Hill C."/>
            <person name="Noben J.P."/>
            <person name="O'Mahony J."/>
            <person name="Lavigne R."/>
            <person name="Coffey A."/>
        </authorList>
    </citation>
    <scope>NUCLEOTIDE SEQUENCE</scope>
</reference>
<dbReference type="Proteomes" id="UP000223891">
    <property type="component" value="Segment"/>
</dbReference>
<evidence type="ECO:0000313" key="3">
    <source>
        <dbReference type="Proteomes" id="UP000223891"/>
    </source>
</evidence>
<gene>
    <name evidence="1" type="ORF">CBB_561</name>
    <name evidence="2" type="ORF">CBB_8</name>
</gene>
<evidence type="ECO:0000313" key="2">
    <source>
        <dbReference type="EMBL" id="AMM44124.1"/>
    </source>
</evidence>
<keyword evidence="3" id="KW-1185">Reference proteome</keyword>